<dbReference type="PANTHER" id="PTHR33057:SF82">
    <property type="entry name" value="TRANSCRIPTION REPRESSOR OFP5"/>
    <property type="match status" value="1"/>
</dbReference>
<keyword evidence="5 6" id="KW-0539">Nucleus</keyword>
<dbReference type="GO" id="GO:0045892">
    <property type="term" value="P:negative regulation of DNA-templated transcription"/>
    <property type="evidence" value="ECO:0007669"/>
    <property type="project" value="UniProtKB-UniRule"/>
</dbReference>
<feature type="compositionally biased region" description="Basic and acidic residues" evidence="7">
    <location>
        <begin position="152"/>
        <end position="165"/>
    </location>
</feature>
<keyword evidence="2 6" id="KW-0678">Repressor</keyword>
<accession>A0AA88RB66</accession>
<comment type="caution">
    <text evidence="9">The sequence shown here is derived from an EMBL/GenBank/DDBJ whole genome shotgun (WGS) entry which is preliminary data.</text>
</comment>
<feature type="compositionally biased region" description="Basic and acidic residues" evidence="7">
    <location>
        <begin position="108"/>
        <end position="125"/>
    </location>
</feature>
<comment type="function">
    <text evidence="6">Transcriptional repressor that regulates multiple aspects of plant growth and development.</text>
</comment>
<evidence type="ECO:0000256" key="5">
    <source>
        <dbReference type="ARBA" id="ARBA00023242"/>
    </source>
</evidence>
<feature type="compositionally biased region" description="Basic residues" evidence="7">
    <location>
        <begin position="1"/>
        <end position="11"/>
    </location>
</feature>
<evidence type="ECO:0000256" key="6">
    <source>
        <dbReference type="RuleBase" id="RU367028"/>
    </source>
</evidence>
<feature type="region of interest" description="Disordered" evidence="7">
    <location>
        <begin position="82"/>
        <end position="165"/>
    </location>
</feature>
<dbReference type="PANTHER" id="PTHR33057">
    <property type="entry name" value="TRANSCRIPTION REPRESSOR OFP7-RELATED"/>
    <property type="match status" value="1"/>
</dbReference>
<evidence type="ECO:0000256" key="2">
    <source>
        <dbReference type="ARBA" id="ARBA00022491"/>
    </source>
</evidence>
<protein>
    <recommendedName>
        <fullName evidence="6">Transcription repressor</fullName>
    </recommendedName>
    <alternativeName>
        <fullName evidence="6">Ovate family protein</fullName>
    </alternativeName>
</protein>
<keyword evidence="10" id="KW-1185">Reference proteome</keyword>
<feature type="region of interest" description="Disordered" evidence="7">
    <location>
        <begin position="1"/>
        <end position="51"/>
    </location>
</feature>
<dbReference type="GO" id="GO:0005634">
    <property type="term" value="C:nucleus"/>
    <property type="evidence" value="ECO:0007669"/>
    <property type="project" value="UniProtKB-SubCell"/>
</dbReference>
<dbReference type="PROSITE" id="PS51754">
    <property type="entry name" value="OVATE"/>
    <property type="match status" value="1"/>
</dbReference>
<dbReference type="Proteomes" id="UP001187471">
    <property type="component" value="Unassembled WGS sequence"/>
</dbReference>
<evidence type="ECO:0000259" key="8">
    <source>
        <dbReference type="PROSITE" id="PS51754"/>
    </source>
</evidence>
<dbReference type="Pfam" id="PF04844">
    <property type="entry name" value="Ovate"/>
    <property type="match status" value="1"/>
</dbReference>
<keyword evidence="4 6" id="KW-0804">Transcription</keyword>
<dbReference type="InterPro" id="IPR038933">
    <property type="entry name" value="Ovate"/>
</dbReference>
<name>A0AA88RB66_9ASTE</name>
<comment type="subcellular location">
    <subcellularLocation>
        <location evidence="1 6">Nucleus</location>
    </subcellularLocation>
</comment>
<dbReference type="NCBIfam" id="TIGR01568">
    <property type="entry name" value="A_thal_3678"/>
    <property type="match status" value="1"/>
</dbReference>
<evidence type="ECO:0000313" key="10">
    <source>
        <dbReference type="Proteomes" id="UP001187471"/>
    </source>
</evidence>
<evidence type="ECO:0000313" key="9">
    <source>
        <dbReference type="EMBL" id="KAK2982044.1"/>
    </source>
</evidence>
<gene>
    <name evidence="9" type="ORF">RJ640_017395</name>
</gene>
<organism evidence="9 10">
    <name type="scientific">Escallonia rubra</name>
    <dbReference type="NCBI Taxonomy" id="112253"/>
    <lineage>
        <taxon>Eukaryota</taxon>
        <taxon>Viridiplantae</taxon>
        <taxon>Streptophyta</taxon>
        <taxon>Embryophyta</taxon>
        <taxon>Tracheophyta</taxon>
        <taxon>Spermatophyta</taxon>
        <taxon>Magnoliopsida</taxon>
        <taxon>eudicotyledons</taxon>
        <taxon>Gunneridae</taxon>
        <taxon>Pentapetalae</taxon>
        <taxon>asterids</taxon>
        <taxon>campanulids</taxon>
        <taxon>Escalloniales</taxon>
        <taxon>Escalloniaceae</taxon>
        <taxon>Escallonia</taxon>
    </lineage>
</organism>
<proteinExistence type="predicted"/>
<evidence type="ECO:0000256" key="1">
    <source>
        <dbReference type="ARBA" id="ARBA00004123"/>
    </source>
</evidence>
<dbReference type="EMBL" id="JAVXUO010001474">
    <property type="protein sequence ID" value="KAK2982044.1"/>
    <property type="molecule type" value="Genomic_DNA"/>
</dbReference>
<evidence type="ECO:0000256" key="3">
    <source>
        <dbReference type="ARBA" id="ARBA00023015"/>
    </source>
</evidence>
<evidence type="ECO:0000256" key="7">
    <source>
        <dbReference type="SAM" id="MobiDB-lite"/>
    </source>
</evidence>
<evidence type="ECO:0000256" key="4">
    <source>
        <dbReference type="ARBA" id="ARBA00023163"/>
    </source>
</evidence>
<reference evidence="9" key="1">
    <citation type="submission" date="2022-12" db="EMBL/GenBank/DDBJ databases">
        <title>Draft genome assemblies for two species of Escallonia (Escalloniales).</title>
        <authorList>
            <person name="Chanderbali A."/>
            <person name="Dervinis C."/>
            <person name="Anghel I."/>
            <person name="Soltis D."/>
            <person name="Soltis P."/>
            <person name="Zapata F."/>
        </authorList>
    </citation>
    <scope>NUCLEOTIDE SEQUENCE</scope>
    <source>
        <strain evidence="9">UCBG92.1500</strain>
        <tissue evidence="9">Leaf</tissue>
    </source>
</reference>
<dbReference type="InterPro" id="IPR006458">
    <property type="entry name" value="Ovate_C"/>
</dbReference>
<feature type="domain" description="OVATE" evidence="8">
    <location>
        <begin position="313"/>
        <end position="372"/>
    </location>
</feature>
<sequence>MSWLSRFKKRSSGSEQEPGNAAGKGKLNSPSPSSARRVSWNEGRFYGGEDDSYWRLSFGEERSRGGSKSAWYGSDDDLIVPFSSPQSFKMRDTKMPGREGNSQFRNGVSERRKISESPLRVESRQANEAWQGKNYNEEAEYELENALSKTSGRNEEEKEEHSERSTEAIIFQVEKHCQKPTSSDLRQPQSISFSNSNLKTIEEDCATEAVNSKQTNAFTEDDLISEWQKLEDMKISVAALKSENQRKTVYISKGSRRREVKQSKVRVKSPRTAAKIECKIKRLEDVKKVKKKTKKVRKERMVNQATAFDSFAVVKSSVDPQQDFRDSMIEMIIEKGIRQQEELEELLVCYLTLNSDEYHDIIIKTFRQVWFDLNQVHFDPESFIEHCCKN</sequence>
<keyword evidence="3 6" id="KW-0805">Transcription regulation</keyword>
<dbReference type="AlphaFoldDB" id="A0AA88RB66"/>